<dbReference type="SUPFAM" id="SSF57535">
    <property type="entry name" value="Complement control module/SCR domain"/>
    <property type="match status" value="8"/>
</dbReference>
<feature type="domain" description="Sushi" evidence="9">
    <location>
        <begin position="151"/>
        <end position="212"/>
    </location>
</feature>
<comment type="caution">
    <text evidence="7">Lacks conserved residue(s) required for the propagation of feature annotation.</text>
</comment>
<dbReference type="Gene3D" id="2.10.70.10">
    <property type="entry name" value="Complement Module, domain 1"/>
    <property type="match status" value="8"/>
</dbReference>
<evidence type="ECO:0000256" key="1">
    <source>
        <dbReference type="ARBA" id="ARBA00022659"/>
    </source>
</evidence>
<organism evidence="10">
    <name type="scientific">Phallusia mammillata</name>
    <dbReference type="NCBI Taxonomy" id="59560"/>
    <lineage>
        <taxon>Eukaryota</taxon>
        <taxon>Metazoa</taxon>
        <taxon>Chordata</taxon>
        <taxon>Tunicata</taxon>
        <taxon>Ascidiacea</taxon>
        <taxon>Phlebobranchia</taxon>
        <taxon>Ascidiidae</taxon>
        <taxon>Phallusia</taxon>
    </lineage>
</organism>
<reference evidence="10" key="1">
    <citation type="submission" date="2020-04" db="EMBL/GenBank/DDBJ databases">
        <authorList>
            <person name="Neveu A P."/>
        </authorList>
    </citation>
    <scope>NUCLEOTIDE SEQUENCE</scope>
    <source>
        <tissue evidence="10">Whole embryo</tissue>
    </source>
</reference>
<proteinExistence type="evidence at transcript level"/>
<dbReference type="InterPro" id="IPR000436">
    <property type="entry name" value="Sushi_SCR_CCP_dom"/>
</dbReference>
<dbReference type="PRINTS" id="PR00343">
    <property type="entry name" value="SELECTIN"/>
</dbReference>
<evidence type="ECO:0000259" key="9">
    <source>
        <dbReference type="PROSITE" id="PS50923"/>
    </source>
</evidence>
<feature type="disulfide bond" evidence="7">
    <location>
        <begin position="422"/>
        <end position="449"/>
    </location>
</feature>
<protein>
    <submittedName>
        <fullName evidence="10">Sushi, von Willebrand factor type A, EGF and pentraxin domain-containing protein 1-like</fullName>
    </submittedName>
</protein>
<feature type="domain" description="Sushi" evidence="9">
    <location>
        <begin position="23"/>
        <end position="81"/>
    </location>
</feature>
<keyword evidence="3" id="KW-0677">Repeat</keyword>
<dbReference type="EMBL" id="LR790874">
    <property type="protein sequence ID" value="CAB3266736.1"/>
    <property type="molecule type" value="mRNA"/>
</dbReference>
<feature type="domain" description="Sushi" evidence="9">
    <location>
        <begin position="87"/>
        <end position="148"/>
    </location>
</feature>
<dbReference type="PROSITE" id="PS50923">
    <property type="entry name" value="SUSHI"/>
    <property type="match status" value="8"/>
</dbReference>
<dbReference type="SMART" id="SM00032">
    <property type="entry name" value="CCP"/>
    <property type="match status" value="8"/>
</dbReference>
<dbReference type="Pfam" id="PF00084">
    <property type="entry name" value="Sushi"/>
    <property type="match status" value="8"/>
</dbReference>
<keyword evidence="2 8" id="KW-0732">Signal</keyword>
<evidence type="ECO:0000313" key="10">
    <source>
        <dbReference type="EMBL" id="CAB3266736.1"/>
    </source>
</evidence>
<feature type="chain" id="PRO_5026171161" evidence="8">
    <location>
        <begin position="19"/>
        <end position="520"/>
    </location>
</feature>
<evidence type="ECO:0000256" key="3">
    <source>
        <dbReference type="ARBA" id="ARBA00022737"/>
    </source>
</evidence>
<keyword evidence="4" id="KW-0106">Calcium</keyword>
<keyword evidence="1 7" id="KW-0768">Sushi</keyword>
<dbReference type="PANTHER" id="PTHR46393">
    <property type="entry name" value="SUSHI DOMAIN-CONTAINING PROTEIN"/>
    <property type="match status" value="1"/>
</dbReference>
<evidence type="ECO:0000256" key="6">
    <source>
        <dbReference type="ARBA" id="ARBA00023180"/>
    </source>
</evidence>
<dbReference type="InterPro" id="IPR035976">
    <property type="entry name" value="Sushi/SCR/CCP_sf"/>
</dbReference>
<keyword evidence="5 7" id="KW-1015">Disulfide bond</keyword>
<feature type="disulfide bond" evidence="7">
    <location>
        <begin position="362"/>
        <end position="389"/>
    </location>
</feature>
<feature type="domain" description="Sushi" evidence="9">
    <location>
        <begin position="332"/>
        <end position="391"/>
    </location>
</feature>
<dbReference type="GO" id="GO:0007155">
    <property type="term" value="P:cell adhesion"/>
    <property type="evidence" value="ECO:0007669"/>
    <property type="project" value="InterPro"/>
</dbReference>
<dbReference type="FunFam" id="2.10.70.10:FF:000014">
    <property type="entry name" value="Membrane cofactor protein"/>
    <property type="match status" value="2"/>
</dbReference>
<feature type="domain" description="Sushi" evidence="9">
    <location>
        <begin position="215"/>
        <end position="273"/>
    </location>
</feature>
<keyword evidence="6" id="KW-0325">Glycoprotein</keyword>
<feature type="domain" description="Sushi" evidence="9">
    <location>
        <begin position="392"/>
        <end position="451"/>
    </location>
</feature>
<dbReference type="CDD" id="cd00033">
    <property type="entry name" value="CCP"/>
    <property type="match status" value="8"/>
</dbReference>
<evidence type="ECO:0000256" key="5">
    <source>
        <dbReference type="ARBA" id="ARBA00023157"/>
    </source>
</evidence>
<feature type="domain" description="Sushi" evidence="9">
    <location>
        <begin position="452"/>
        <end position="511"/>
    </location>
</feature>
<feature type="signal peptide" evidence="8">
    <location>
        <begin position="1"/>
        <end position="18"/>
    </location>
</feature>
<dbReference type="AlphaFoldDB" id="A0A6F9DUT6"/>
<evidence type="ECO:0000256" key="2">
    <source>
        <dbReference type="ARBA" id="ARBA00022729"/>
    </source>
</evidence>
<evidence type="ECO:0000256" key="4">
    <source>
        <dbReference type="ARBA" id="ARBA00022837"/>
    </source>
</evidence>
<dbReference type="GO" id="GO:0016020">
    <property type="term" value="C:membrane"/>
    <property type="evidence" value="ECO:0007669"/>
    <property type="project" value="InterPro"/>
</dbReference>
<evidence type="ECO:0000256" key="8">
    <source>
        <dbReference type="SAM" id="SignalP"/>
    </source>
</evidence>
<name>A0A6F9DUT6_9ASCI</name>
<feature type="disulfide bond" evidence="7">
    <location>
        <begin position="52"/>
        <end position="79"/>
    </location>
</feature>
<gene>
    <name evidence="10" type="primary">Svep1-016</name>
</gene>
<feature type="disulfide bond" evidence="7">
    <location>
        <begin position="482"/>
        <end position="509"/>
    </location>
</feature>
<accession>A0A6F9DUT6</accession>
<sequence>MKSLILLAVLCWASTVSSSYQRTWCRTINVDKATYSPRRRYFWKGYSVTYTCNNGYQMQGKAKLTCLQGIGWDAAAPTCVLPSSSPAGCDRPEAPANGNIKPYNQQHFYEGDKIWFTCDAGYEIPDGEKKDVTCLSSGWSHGTPDCIKVPTGCGKPAEPENGGLKPDKTSYDVDDKVWYFCDAGYTLNKNDKKDIVCKSNGQWSHGPPRCEADEVSCGRPARVSYASYKPYASSYKPSSTVTYKCRYGYNLVGSAESTCQDDGSWTPAPSCSIITCSKPDIPEGGDIRPNKETYRRNERVYFRCNKGYTRTGASYARCLLGKWSATAFCTAIQCDALEAPENGSIDLEQDAYDVHDVITFSCDDGFVLVGSSTSTCRENTKWSNKVPTCQSNTCNPLTAPINGELSPDQDEYQVEETIVFTCDEGYELMGAEEVVCQDNGDWSDVEPTCEAVTCDGLTAPDNGQQSTNNQKYRIGEQVDFSCDDGFFLDGSEQLECLAEGVWSDVEPTCQRKYLLPQILT</sequence>
<dbReference type="InterPro" id="IPR002396">
    <property type="entry name" value="Selectin_superfamily"/>
</dbReference>
<dbReference type="PANTHER" id="PTHR46393:SF7">
    <property type="entry name" value="COMPLEMENT C2"/>
    <property type="match status" value="1"/>
</dbReference>
<evidence type="ECO:0000256" key="7">
    <source>
        <dbReference type="PROSITE-ProRule" id="PRU00302"/>
    </source>
</evidence>
<feature type="domain" description="Sushi" evidence="9">
    <location>
        <begin position="274"/>
        <end position="331"/>
    </location>
</feature>